<keyword evidence="3 9" id="KW-1133">Transmembrane helix</keyword>
<dbReference type="PANTHER" id="PTHR24243:SF233">
    <property type="entry name" value="THYROTROPIN-RELEASING HORMONE RECEPTOR"/>
    <property type="match status" value="1"/>
</dbReference>
<name>A0A1I7SWW5_BURXY</name>
<evidence type="ECO:0000256" key="8">
    <source>
        <dbReference type="RuleBase" id="RU000688"/>
    </source>
</evidence>
<dbReference type="InterPro" id="IPR000276">
    <property type="entry name" value="GPCR_Rhodpsn"/>
</dbReference>
<evidence type="ECO:0000313" key="11">
    <source>
        <dbReference type="EMBL" id="CAD5216654.1"/>
    </source>
</evidence>
<dbReference type="WBParaSite" id="BXY_1754700.1">
    <property type="protein sequence ID" value="BXY_1754700.1"/>
    <property type="gene ID" value="BXY_1754700"/>
</dbReference>
<evidence type="ECO:0000313" key="15">
    <source>
        <dbReference type="WBParaSite" id="BXY_1754700.1"/>
    </source>
</evidence>
<evidence type="ECO:0000256" key="1">
    <source>
        <dbReference type="ARBA" id="ARBA00004141"/>
    </source>
</evidence>
<keyword evidence="6 8" id="KW-0675">Receptor</keyword>
<dbReference type="PROSITE" id="PS00237">
    <property type="entry name" value="G_PROTEIN_RECEP_F1_1"/>
    <property type="match status" value="1"/>
</dbReference>
<dbReference type="Proteomes" id="UP000582659">
    <property type="component" value="Unassembled WGS sequence"/>
</dbReference>
<dbReference type="EMBL" id="CAJFCV020000002">
    <property type="protein sequence ID" value="CAG9100008.1"/>
    <property type="molecule type" value="Genomic_DNA"/>
</dbReference>
<evidence type="ECO:0000313" key="13">
    <source>
        <dbReference type="Proteomes" id="UP000095284"/>
    </source>
</evidence>
<evidence type="ECO:0000256" key="4">
    <source>
        <dbReference type="ARBA" id="ARBA00023040"/>
    </source>
</evidence>
<dbReference type="AlphaFoldDB" id="A0A1I7SWW5"/>
<dbReference type="EMBL" id="CAJFDI010000002">
    <property type="protein sequence ID" value="CAD5216654.1"/>
    <property type="molecule type" value="Genomic_DNA"/>
</dbReference>
<evidence type="ECO:0000256" key="5">
    <source>
        <dbReference type="ARBA" id="ARBA00023136"/>
    </source>
</evidence>
<organism evidence="13 15">
    <name type="scientific">Bursaphelenchus xylophilus</name>
    <name type="common">Pinewood nematode worm</name>
    <name type="synonym">Aphelenchoides xylophilus</name>
    <dbReference type="NCBI Taxonomy" id="6326"/>
    <lineage>
        <taxon>Eukaryota</taxon>
        <taxon>Metazoa</taxon>
        <taxon>Ecdysozoa</taxon>
        <taxon>Nematoda</taxon>
        <taxon>Chromadorea</taxon>
        <taxon>Rhabditida</taxon>
        <taxon>Tylenchina</taxon>
        <taxon>Tylenchomorpha</taxon>
        <taxon>Aphelenchoidea</taxon>
        <taxon>Aphelenchoididae</taxon>
        <taxon>Bursaphelenchus</taxon>
    </lineage>
</organism>
<feature type="transmembrane region" description="Helical" evidence="9">
    <location>
        <begin position="161"/>
        <end position="182"/>
    </location>
</feature>
<reference evidence="12" key="2">
    <citation type="submission" date="2020-08" db="EMBL/GenBank/DDBJ databases">
        <authorList>
            <person name="Kikuchi T."/>
        </authorList>
    </citation>
    <scope>NUCLEOTIDE SEQUENCE</scope>
    <source>
        <strain evidence="11">Ka4C1</strain>
    </source>
</reference>
<dbReference type="Gene3D" id="1.20.1070.10">
    <property type="entry name" value="Rhodopsin 7-helix transmembrane proteins"/>
    <property type="match status" value="1"/>
</dbReference>
<keyword evidence="7 8" id="KW-0807">Transducer</keyword>
<accession>A0A1I7SWW5</accession>
<evidence type="ECO:0000259" key="10">
    <source>
        <dbReference type="PROSITE" id="PS50262"/>
    </source>
</evidence>
<feature type="domain" description="G-protein coupled receptors family 1 profile" evidence="10">
    <location>
        <begin position="1"/>
        <end position="216"/>
    </location>
</feature>
<feature type="transmembrane region" description="Helical" evidence="9">
    <location>
        <begin position="194"/>
        <end position="219"/>
    </location>
</feature>
<evidence type="ECO:0000313" key="14">
    <source>
        <dbReference type="Proteomes" id="UP000659654"/>
    </source>
</evidence>
<feature type="transmembrane region" description="Helical" evidence="9">
    <location>
        <begin position="102"/>
        <end position="127"/>
    </location>
</feature>
<sequence length="285" mass="32630">MVLYIRTLASTFFRASILVVVAFNIERYVCVCKPLWAHRVCTSKTSLLAVTSSLIIAFGCSLQWPLVYKVTECLDGDSNHYYYVITMKTEPALQMYYRMTNLISLIMFNIFPILLILILNSLLVRTLRQVVESDKRRSSGADTTMLQPSEEPNHNKFNANAMLFAVVLLLFICIGPQAPARLLYDYLGPYHPTVVIYMCISQLLVFLNASLNFCIYCLVSKRYRGLLLESLRRLLRHETEWCSWTGAQLKTKFSILLGPSTLHTEEHPMLEQRRTSGPQTHASDI</sequence>
<dbReference type="GO" id="GO:0004930">
    <property type="term" value="F:G protein-coupled receptor activity"/>
    <property type="evidence" value="ECO:0007669"/>
    <property type="project" value="UniProtKB-KW"/>
</dbReference>
<dbReference type="Proteomes" id="UP000095284">
    <property type="component" value="Unplaced"/>
</dbReference>
<keyword evidence="2 8" id="KW-0812">Transmembrane</keyword>
<dbReference type="PRINTS" id="PR00237">
    <property type="entry name" value="GPCRRHODOPSN"/>
</dbReference>
<proteinExistence type="inferred from homology"/>
<comment type="similarity">
    <text evidence="8">Belongs to the G-protein coupled receptor 1 family.</text>
</comment>
<feature type="transmembrane region" description="Helical" evidence="9">
    <location>
        <begin position="6"/>
        <end position="25"/>
    </location>
</feature>
<keyword evidence="14" id="KW-1185">Reference proteome</keyword>
<protein>
    <submittedName>
        <fullName evidence="11">(pine wood nematode) hypothetical protein</fullName>
    </submittedName>
    <submittedName>
        <fullName evidence="15">G_PROTEIN_RECEP_F1_2 domain-containing protein</fullName>
    </submittedName>
</protein>
<evidence type="ECO:0000256" key="6">
    <source>
        <dbReference type="ARBA" id="ARBA00023170"/>
    </source>
</evidence>
<evidence type="ECO:0000256" key="3">
    <source>
        <dbReference type="ARBA" id="ARBA00022989"/>
    </source>
</evidence>
<feature type="transmembrane region" description="Helical" evidence="9">
    <location>
        <begin position="46"/>
        <end position="66"/>
    </location>
</feature>
<reference evidence="15" key="1">
    <citation type="submission" date="2016-11" db="UniProtKB">
        <authorList>
            <consortium name="WormBaseParasite"/>
        </authorList>
    </citation>
    <scope>IDENTIFICATION</scope>
</reference>
<dbReference type="eggNOG" id="KOG3656">
    <property type="taxonomic scope" value="Eukaryota"/>
</dbReference>
<evidence type="ECO:0000256" key="2">
    <source>
        <dbReference type="ARBA" id="ARBA00022692"/>
    </source>
</evidence>
<evidence type="ECO:0000256" key="7">
    <source>
        <dbReference type="ARBA" id="ARBA00023224"/>
    </source>
</evidence>
<comment type="subcellular location">
    <subcellularLocation>
        <location evidence="1">Membrane</location>
        <topology evidence="1">Multi-pass membrane protein</topology>
    </subcellularLocation>
</comment>
<dbReference type="Pfam" id="PF00001">
    <property type="entry name" value="7tm_1"/>
    <property type="match status" value="1"/>
</dbReference>
<dbReference type="InterPro" id="IPR017452">
    <property type="entry name" value="GPCR_Rhodpsn_7TM"/>
</dbReference>
<evidence type="ECO:0000256" key="9">
    <source>
        <dbReference type="SAM" id="Phobius"/>
    </source>
</evidence>
<dbReference type="OrthoDB" id="10011262at2759"/>
<dbReference type="GO" id="GO:0005886">
    <property type="term" value="C:plasma membrane"/>
    <property type="evidence" value="ECO:0007669"/>
    <property type="project" value="TreeGrafter"/>
</dbReference>
<evidence type="ECO:0000313" key="12">
    <source>
        <dbReference type="EMBL" id="CAG9100008.1"/>
    </source>
</evidence>
<keyword evidence="5 9" id="KW-0472">Membrane</keyword>
<dbReference type="PANTHER" id="PTHR24243">
    <property type="entry name" value="G-PROTEIN COUPLED RECEPTOR"/>
    <property type="match status" value="1"/>
</dbReference>
<dbReference type="PROSITE" id="PS50262">
    <property type="entry name" value="G_PROTEIN_RECEP_F1_2"/>
    <property type="match status" value="1"/>
</dbReference>
<gene>
    <name evidence="11" type="ORF">BXYJ_LOCUS4643</name>
</gene>
<dbReference type="SUPFAM" id="SSF81321">
    <property type="entry name" value="Family A G protein-coupled receptor-like"/>
    <property type="match status" value="1"/>
</dbReference>
<keyword evidence="4 8" id="KW-0297">G-protein coupled receptor</keyword>
<dbReference type="Proteomes" id="UP000659654">
    <property type="component" value="Unassembled WGS sequence"/>
</dbReference>